<evidence type="ECO:0000313" key="3">
    <source>
        <dbReference type="Proteomes" id="UP000813215"/>
    </source>
</evidence>
<dbReference type="InterPro" id="IPR032047">
    <property type="entry name" value="ResT/TelK_cat"/>
</dbReference>
<dbReference type="EMBL" id="JAHHHW010000164">
    <property type="protein sequence ID" value="MBW4435367.1"/>
    <property type="molecule type" value="Genomic_DNA"/>
</dbReference>
<protein>
    <submittedName>
        <fullName evidence="2">Telomere resolvase</fullName>
    </submittedName>
</protein>
<name>A0A9E3HE10_9NOST</name>
<reference evidence="2" key="1">
    <citation type="submission" date="2021-05" db="EMBL/GenBank/DDBJ databases">
        <authorList>
            <person name="Pietrasiak N."/>
            <person name="Ward R."/>
            <person name="Stajich J.E."/>
            <person name="Kurbessoian T."/>
        </authorList>
    </citation>
    <scope>NUCLEOTIDE SEQUENCE</scope>
    <source>
        <strain evidence="2">HA4357-MV3</strain>
    </source>
</reference>
<comment type="caution">
    <text evidence="2">The sequence shown here is derived from an EMBL/GenBank/DDBJ whole genome shotgun (WGS) entry which is preliminary data.</text>
</comment>
<evidence type="ECO:0000313" key="2">
    <source>
        <dbReference type="EMBL" id="MBW4435367.1"/>
    </source>
</evidence>
<feature type="domain" description="Telomere resolvase ResT/TelK catalytic" evidence="1">
    <location>
        <begin position="135"/>
        <end position="315"/>
    </location>
</feature>
<gene>
    <name evidence="2" type="ORF">KME28_27575</name>
</gene>
<organism evidence="2 3">
    <name type="scientific">Pelatocladus maniniholoensis HA4357-MV3</name>
    <dbReference type="NCBI Taxonomy" id="1117104"/>
    <lineage>
        <taxon>Bacteria</taxon>
        <taxon>Bacillati</taxon>
        <taxon>Cyanobacteriota</taxon>
        <taxon>Cyanophyceae</taxon>
        <taxon>Nostocales</taxon>
        <taxon>Nostocaceae</taxon>
        <taxon>Pelatocladus</taxon>
    </lineage>
</organism>
<dbReference type="Gene3D" id="1.10.443.30">
    <property type="entry name" value="Telomere resolvase"/>
    <property type="match status" value="1"/>
</dbReference>
<dbReference type="AlphaFoldDB" id="A0A9E3HE10"/>
<dbReference type="Proteomes" id="UP000813215">
    <property type="component" value="Unassembled WGS sequence"/>
</dbReference>
<evidence type="ECO:0000259" key="1">
    <source>
        <dbReference type="Pfam" id="PF16684"/>
    </source>
</evidence>
<accession>A0A9E3HE10</accession>
<sequence>MKSYTKFTSQIRTEWVRGWVSEFLKGLETATDIKEYCQAKKDELIAKIKEKPSKNASENSWMNTANRYMGDVRKAVLAWQDSITLDETNSYLVKVQEDPEPKQQHLALLYMNFDKDFHTKRMEATNERKKEQRSNLESINCVDAYQETIDKLLESTDHRKLVVGLIAATGRRPSEIFKTAEFKQVGQFEVIFTGQIKAKGNERAYPTYTLVESAKVVDGLARLRRMPEIKELKRQTLAEIDSGKNHRMNDCVREFFSPLINPPAGEKELSAKNLRASYAAIAIYLFCPWSMSPNLFITERLGHTSDATATNYEDYQVCSPDGKPLTRGTWVERLTEEMSKATETIIVQPRVRMTQTAKDAIEDQEFLPFADQVSRMEELIRLARIGKQFEEGKLVKEVVTVINNPVKNQEKNQVDEPIEKTVEALDVEDEEMIEIVKAKATKKSSEPRPKINVEELSNADLFGSHAPNTGLEKIRRAVEAIKAYNERQYGKDDKWAINTKVLKDLTKCRTKIVEDYLKSDEGRINVIDYNLANQFTYQHNRGKGNISDFVKLV</sequence>
<dbReference type="Pfam" id="PF16684">
    <property type="entry name" value="ResT-TelK_cat"/>
    <property type="match status" value="1"/>
</dbReference>
<reference evidence="2" key="2">
    <citation type="journal article" date="2022" name="Microbiol. Resour. Announc.">
        <title>Metagenome Sequencing to Explore Phylogenomics of Terrestrial Cyanobacteria.</title>
        <authorList>
            <person name="Ward R.D."/>
            <person name="Stajich J.E."/>
            <person name="Johansen J.R."/>
            <person name="Huntemann M."/>
            <person name="Clum A."/>
            <person name="Foster B."/>
            <person name="Foster B."/>
            <person name="Roux S."/>
            <person name="Palaniappan K."/>
            <person name="Varghese N."/>
            <person name="Mukherjee S."/>
            <person name="Reddy T.B.K."/>
            <person name="Daum C."/>
            <person name="Copeland A."/>
            <person name="Chen I.A."/>
            <person name="Ivanova N.N."/>
            <person name="Kyrpides N.C."/>
            <person name="Shapiro N."/>
            <person name="Eloe-Fadrosh E.A."/>
            <person name="Pietrasiak N."/>
        </authorList>
    </citation>
    <scope>NUCLEOTIDE SEQUENCE</scope>
    <source>
        <strain evidence="2">HA4357-MV3</strain>
    </source>
</reference>
<proteinExistence type="predicted"/>
<dbReference type="InterPro" id="IPR038280">
    <property type="entry name" value="ResT/TelK_cat_sf"/>
</dbReference>